<sequence>MTLVRDDDLPVRLPLARMVCPTDVAELAVHLMADPAVTGASYDIDAGRRRRAVGGRLR</sequence>
<dbReference type="EMBL" id="CADCUS010000034">
    <property type="protein sequence ID" value="CAA9380214.1"/>
    <property type="molecule type" value="Genomic_DNA"/>
</dbReference>
<dbReference type="AlphaFoldDB" id="A0A6J4NC66"/>
<proteinExistence type="predicted"/>
<reference evidence="1" key="1">
    <citation type="submission" date="2020-02" db="EMBL/GenBank/DDBJ databases">
        <authorList>
            <person name="Meier V. D."/>
        </authorList>
    </citation>
    <scope>NUCLEOTIDE SEQUENCE</scope>
    <source>
        <strain evidence="1">AVDCRST_MAG66</strain>
    </source>
</reference>
<gene>
    <name evidence="1" type="ORF">AVDCRST_MAG66-218</name>
</gene>
<organism evidence="1">
    <name type="scientific">uncultured Pseudonocardia sp</name>
    <dbReference type="NCBI Taxonomy" id="211455"/>
    <lineage>
        <taxon>Bacteria</taxon>
        <taxon>Bacillati</taxon>
        <taxon>Actinomycetota</taxon>
        <taxon>Actinomycetes</taxon>
        <taxon>Pseudonocardiales</taxon>
        <taxon>Pseudonocardiaceae</taxon>
        <taxon>Pseudonocardia</taxon>
        <taxon>environmental samples</taxon>
    </lineage>
</organism>
<protein>
    <submittedName>
        <fullName evidence="1">Uncharacterized protein</fullName>
    </submittedName>
</protein>
<name>A0A6J4NC66_9PSEU</name>
<evidence type="ECO:0000313" key="1">
    <source>
        <dbReference type="EMBL" id="CAA9380214.1"/>
    </source>
</evidence>
<accession>A0A6J4NC66</accession>